<evidence type="ECO:0000256" key="3">
    <source>
        <dbReference type="ARBA" id="ARBA00022801"/>
    </source>
</evidence>
<dbReference type="Pfam" id="PF00753">
    <property type="entry name" value="Lactamase_B"/>
    <property type="match status" value="1"/>
</dbReference>
<keyword evidence="2" id="KW-0479">Metal-binding</keyword>
<dbReference type="Gene3D" id="3.60.15.10">
    <property type="entry name" value="Ribonuclease Z/Hydroxyacylglutathione hydrolase-like"/>
    <property type="match status" value="1"/>
</dbReference>
<evidence type="ECO:0000256" key="2">
    <source>
        <dbReference type="ARBA" id="ARBA00022723"/>
    </source>
</evidence>
<proteinExistence type="predicted"/>
<evidence type="ECO:0000256" key="1">
    <source>
        <dbReference type="ARBA" id="ARBA00001947"/>
    </source>
</evidence>
<keyword evidence="4" id="KW-0862">Zinc</keyword>
<dbReference type="Proteomes" id="UP001501321">
    <property type="component" value="Unassembled WGS sequence"/>
</dbReference>
<reference evidence="7" key="1">
    <citation type="journal article" date="2019" name="Int. J. Syst. Evol. Microbiol.">
        <title>The Global Catalogue of Microorganisms (GCM) 10K type strain sequencing project: providing services to taxonomists for standard genome sequencing and annotation.</title>
        <authorList>
            <consortium name="The Broad Institute Genomics Platform"/>
            <consortium name="The Broad Institute Genome Sequencing Center for Infectious Disease"/>
            <person name="Wu L."/>
            <person name="Ma J."/>
        </authorList>
    </citation>
    <scope>NUCLEOTIDE SEQUENCE [LARGE SCALE GENOMIC DNA]</scope>
    <source>
        <strain evidence="7">JCM 32226</strain>
    </source>
</reference>
<name>A0ABP8PUJ1_9GAMM</name>
<sequence>MLKYKILPVTPFMQNCTLLWCDQTHEAALVDPGGEPALLRKAVAEAGLTLTQLWLTHGHLDHVGAADELRQQTGCPIIGPHQADAFWFEALPAQSQMFGFPHQESFVPDRWLNEGDTLSLGQEQLQVLHCPGHTPGHVVFYSQAAKLALVGDVLFNGSIGRTDFPKGNHADLLDAINHKLLPLGDEVLFIPGHGPNSTLGHERVSNPFLSQPIW</sequence>
<organism evidence="6 7">
    <name type="scientific">Pseudaeromonas paramecii</name>
    <dbReference type="NCBI Taxonomy" id="2138166"/>
    <lineage>
        <taxon>Bacteria</taxon>
        <taxon>Pseudomonadati</taxon>
        <taxon>Pseudomonadota</taxon>
        <taxon>Gammaproteobacteria</taxon>
        <taxon>Aeromonadales</taxon>
        <taxon>Aeromonadaceae</taxon>
        <taxon>Pseudaeromonas</taxon>
    </lineage>
</organism>
<keyword evidence="3" id="KW-0378">Hydrolase</keyword>
<dbReference type="CDD" id="cd07737">
    <property type="entry name" value="YcbL-like_MBL-fold"/>
    <property type="match status" value="1"/>
</dbReference>
<gene>
    <name evidence="6" type="ORF">GCM10023095_02650</name>
</gene>
<dbReference type="InterPro" id="IPR036866">
    <property type="entry name" value="RibonucZ/Hydroxyglut_hydro"/>
</dbReference>
<dbReference type="InterPro" id="IPR051453">
    <property type="entry name" value="MBL_Glyoxalase_II"/>
</dbReference>
<evidence type="ECO:0000313" key="7">
    <source>
        <dbReference type="Proteomes" id="UP001501321"/>
    </source>
</evidence>
<dbReference type="SMART" id="SM00849">
    <property type="entry name" value="Lactamase_B"/>
    <property type="match status" value="1"/>
</dbReference>
<feature type="domain" description="Metallo-beta-lactamase" evidence="5">
    <location>
        <begin position="13"/>
        <end position="193"/>
    </location>
</feature>
<evidence type="ECO:0000259" key="5">
    <source>
        <dbReference type="SMART" id="SM00849"/>
    </source>
</evidence>
<dbReference type="EMBL" id="BAABFC010000001">
    <property type="protein sequence ID" value="GAA4493063.1"/>
    <property type="molecule type" value="Genomic_DNA"/>
</dbReference>
<comment type="cofactor">
    <cofactor evidence="1">
        <name>Zn(2+)</name>
        <dbReference type="ChEBI" id="CHEBI:29105"/>
    </cofactor>
</comment>
<dbReference type="PANTHER" id="PTHR46233:SF3">
    <property type="entry name" value="HYDROXYACYLGLUTATHIONE HYDROLASE GLOC"/>
    <property type="match status" value="1"/>
</dbReference>
<protein>
    <submittedName>
        <fullName evidence="6">MBL fold metallo-hydrolase</fullName>
    </submittedName>
</protein>
<comment type="caution">
    <text evidence="6">The sequence shown here is derived from an EMBL/GenBank/DDBJ whole genome shotgun (WGS) entry which is preliminary data.</text>
</comment>
<keyword evidence="7" id="KW-1185">Reference proteome</keyword>
<dbReference type="SUPFAM" id="SSF56281">
    <property type="entry name" value="Metallo-hydrolase/oxidoreductase"/>
    <property type="match status" value="1"/>
</dbReference>
<accession>A0ABP8PUJ1</accession>
<evidence type="ECO:0000313" key="6">
    <source>
        <dbReference type="EMBL" id="GAA4493063.1"/>
    </source>
</evidence>
<dbReference type="RefSeq" id="WP_345009283.1">
    <property type="nucleotide sequence ID" value="NZ_BAABFC010000001.1"/>
</dbReference>
<dbReference type="InterPro" id="IPR001279">
    <property type="entry name" value="Metallo-B-lactamas"/>
</dbReference>
<evidence type="ECO:0000256" key="4">
    <source>
        <dbReference type="ARBA" id="ARBA00022833"/>
    </source>
</evidence>
<dbReference type="PANTHER" id="PTHR46233">
    <property type="entry name" value="HYDROXYACYLGLUTATHIONE HYDROLASE GLOC"/>
    <property type="match status" value="1"/>
</dbReference>